<dbReference type="Proteomes" id="UP000243650">
    <property type="component" value="Unassembled WGS sequence"/>
</dbReference>
<accession>A0A2P6MHQ1</accession>
<evidence type="ECO:0000313" key="2">
    <source>
        <dbReference type="EMBL" id="PRO65822.1"/>
    </source>
</evidence>
<dbReference type="EMBL" id="PVNS01000006">
    <property type="protein sequence ID" value="PRO65822.1"/>
    <property type="molecule type" value="Genomic_DNA"/>
</dbReference>
<feature type="transmembrane region" description="Helical" evidence="1">
    <location>
        <begin position="67"/>
        <end position="85"/>
    </location>
</feature>
<dbReference type="AlphaFoldDB" id="A0A2P6MHQ1"/>
<keyword evidence="1" id="KW-0472">Membrane</keyword>
<organism evidence="2 3">
    <name type="scientific">Alkalicoccus urumqiensis</name>
    <name type="common">Bacillus urumqiensis</name>
    <dbReference type="NCBI Taxonomy" id="1548213"/>
    <lineage>
        <taxon>Bacteria</taxon>
        <taxon>Bacillati</taxon>
        <taxon>Bacillota</taxon>
        <taxon>Bacilli</taxon>
        <taxon>Bacillales</taxon>
        <taxon>Bacillaceae</taxon>
        <taxon>Alkalicoccus</taxon>
    </lineage>
</organism>
<dbReference type="OrthoDB" id="2943652at2"/>
<gene>
    <name evidence="2" type="ORF">C6I21_07955</name>
</gene>
<reference evidence="2 3" key="1">
    <citation type="submission" date="2018-03" db="EMBL/GenBank/DDBJ databases">
        <title>Bacillus urumqiensis sp. nov., a moderately haloalkaliphilic bacterium isolated from a salt lake.</title>
        <authorList>
            <person name="Zhao B."/>
            <person name="Liao Z."/>
        </authorList>
    </citation>
    <scope>NUCLEOTIDE SEQUENCE [LARGE SCALE GENOMIC DNA]</scope>
    <source>
        <strain evidence="2 3">BZ-SZ-XJ18</strain>
    </source>
</reference>
<sequence>MYRLLGGLLYAYFAFLWMVGVLIHLWTAYIAFSISGITAAVISLFLPVISQFYWGIVAFMQNGFASAYVQWLILFFGMWFFYYIFMRIGGSASGRGSPKYL</sequence>
<evidence type="ECO:0000313" key="3">
    <source>
        <dbReference type="Proteomes" id="UP000243650"/>
    </source>
</evidence>
<name>A0A2P6MHQ1_ALKUR</name>
<comment type="caution">
    <text evidence="2">The sequence shown here is derived from an EMBL/GenBank/DDBJ whole genome shotgun (WGS) entry which is preliminary data.</text>
</comment>
<dbReference type="RefSeq" id="WP_105958918.1">
    <property type="nucleotide sequence ID" value="NZ_PVNS01000006.1"/>
</dbReference>
<feature type="transmembrane region" description="Helical" evidence="1">
    <location>
        <begin position="12"/>
        <end position="32"/>
    </location>
</feature>
<proteinExistence type="predicted"/>
<keyword evidence="1" id="KW-0812">Transmembrane</keyword>
<evidence type="ECO:0000256" key="1">
    <source>
        <dbReference type="SAM" id="Phobius"/>
    </source>
</evidence>
<feature type="transmembrane region" description="Helical" evidence="1">
    <location>
        <begin position="39"/>
        <end position="61"/>
    </location>
</feature>
<keyword evidence="1" id="KW-1133">Transmembrane helix</keyword>
<protein>
    <submittedName>
        <fullName evidence="2">Uncharacterized protein</fullName>
    </submittedName>
</protein>
<keyword evidence="3" id="KW-1185">Reference proteome</keyword>